<evidence type="ECO:0000313" key="1">
    <source>
        <dbReference type="EMBL" id="KAG8536309.1"/>
    </source>
</evidence>
<dbReference type="AlphaFoldDB" id="A0AAV6YM12"/>
<evidence type="ECO:0000313" key="2">
    <source>
        <dbReference type="Proteomes" id="UP000824782"/>
    </source>
</evidence>
<sequence length="89" mass="10122">MCFFGRFVFSTYESPLCTKVAVSCPLLQHSLVVPFYNFIIKSDDTNGGYRSGELCQNRKTTYAAGTGCPVRVDIKQEQWQSPNYRKGLR</sequence>
<dbReference type="EMBL" id="WNYA01046117">
    <property type="protein sequence ID" value="KAG8536309.1"/>
    <property type="molecule type" value="Genomic_DNA"/>
</dbReference>
<reference evidence="1" key="1">
    <citation type="thesis" date="2020" institute="ProQuest LLC" country="789 East Eisenhower Parkway, Ann Arbor, MI, USA">
        <title>Comparative Genomics and Chromosome Evolution.</title>
        <authorList>
            <person name="Mudd A.B."/>
        </authorList>
    </citation>
    <scope>NUCLEOTIDE SEQUENCE</scope>
    <source>
        <strain evidence="1">237g6f4</strain>
        <tissue evidence="1">Blood</tissue>
    </source>
</reference>
<name>A0AAV6YM12_ENGPU</name>
<comment type="caution">
    <text evidence="1">The sequence shown here is derived from an EMBL/GenBank/DDBJ whole genome shotgun (WGS) entry which is preliminary data.</text>
</comment>
<proteinExistence type="predicted"/>
<keyword evidence="2" id="KW-1185">Reference proteome</keyword>
<evidence type="ECO:0008006" key="3">
    <source>
        <dbReference type="Google" id="ProtNLM"/>
    </source>
</evidence>
<accession>A0AAV6YM12</accession>
<protein>
    <recommendedName>
        <fullName evidence="3">Secreted protein</fullName>
    </recommendedName>
</protein>
<organism evidence="1 2">
    <name type="scientific">Engystomops pustulosus</name>
    <name type="common">Tungara frog</name>
    <name type="synonym">Physalaemus pustulosus</name>
    <dbReference type="NCBI Taxonomy" id="76066"/>
    <lineage>
        <taxon>Eukaryota</taxon>
        <taxon>Metazoa</taxon>
        <taxon>Chordata</taxon>
        <taxon>Craniata</taxon>
        <taxon>Vertebrata</taxon>
        <taxon>Euteleostomi</taxon>
        <taxon>Amphibia</taxon>
        <taxon>Batrachia</taxon>
        <taxon>Anura</taxon>
        <taxon>Neobatrachia</taxon>
        <taxon>Hyloidea</taxon>
        <taxon>Leptodactylidae</taxon>
        <taxon>Leiuperinae</taxon>
        <taxon>Engystomops</taxon>
    </lineage>
</organism>
<dbReference type="Proteomes" id="UP000824782">
    <property type="component" value="Unassembled WGS sequence"/>
</dbReference>
<gene>
    <name evidence="1" type="ORF">GDO81_026660</name>
</gene>